<evidence type="ECO:0000313" key="4">
    <source>
        <dbReference type="Proteomes" id="UP000178099"/>
    </source>
</evidence>
<feature type="active site" description="Proton donor" evidence="2">
    <location>
        <position position="31"/>
    </location>
</feature>
<proteinExistence type="inferred from homology"/>
<feature type="active site" description="Nucleophile" evidence="2">
    <location>
        <position position="29"/>
    </location>
</feature>
<dbReference type="PANTHER" id="PTHR35134:SF2">
    <property type="entry name" value="NUCLEOTIDASE YQFW-RELATED"/>
    <property type="match status" value="1"/>
</dbReference>
<reference evidence="3 4" key="1">
    <citation type="journal article" date="2016" name="Nat. Commun.">
        <title>Thousands of microbial genomes shed light on interconnected biogeochemical processes in an aquifer system.</title>
        <authorList>
            <person name="Anantharaman K."/>
            <person name="Brown C.T."/>
            <person name="Hug L.A."/>
            <person name="Sharon I."/>
            <person name="Castelle C.J."/>
            <person name="Probst A.J."/>
            <person name="Thomas B.C."/>
            <person name="Singh A."/>
            <person name="Wilkins M.J."/>
            <person name="Karaoz U."/>
            <person name="Brodie E.L."/>
            <person name="Williams K.H."/>
            <person name="Hubbard S.S."/>
            <person name="Banfield J.F."/>
        </authorList>
    </citation>
    <scope>NUCLEOTIDE SEQUENCE [LARGE SCALE GENOMIC DNA]</scope>
</reference>
<comment type="caution">
    <text evidence="3">The sequence shown here is derived from an EMBL/GenBank/DDBJ whole genome shotgun (WGS) entry which is preliminary data.</text>
</comment>
<dbReference type="InterPro" id="IPR036412">
    <property type="entry name" value="HAD-like_sf"/>
</dbReference>
<accession>A0A1G2D7D8</accession>
<dbReference type="Gene3D" id="3.40.50.1000">
    <property type="entry name" value="HAD superfamily/HAD-like"/>
    <property type="match status" value="1"/>
</dbReference>
<dbReference type="InterPro" id="IPR023214">
    <property type="entry name" value="HAD_sf"/>
</dbReference>
<dbReference type="GO" id="GO:0009264">
    <property type="term" value="P:deoxyribonucleotide catabolic process"/>
    <property type="evidence" value="ECO:0007669"/>
    <property type="project" value="InterPro"/>
</dbReference>
<dbReference type="AlphaFoldDB" id="A0A1G2D7D8"/>
<gene>
    <name evidence="3" type="ORF">A3D67_03825</name>
</gene>
<protein>
    <recommendedName>
        <fullName evidence="5">Nucleotidase</fullName>
    </recommendedName>
</protein>
<dbReference type="GO" id="GO:0008253">
    <property type="term" value="F:5'-nucleotidase activity"/>
    <property type="evidence" value="ECO:0007669"/>
    <property type="project" value="InterPro"/>
</dbReference>
<dbReference type="SUPFAM" id="SSF56784">
    <property type="entry name" value="HAD-like"/>
    <property type="match status" value="1"/>
</dbReference>
<evidence type="ECO:0008006" key="5">
    <source>
        <dbReference type="Google" id="ProtNLM"/>
    </source>
</evidence>
<dbReference type="Proteomes" id="UP000178099">
    <property type="component" value="Unassembled WGS sequence"/>
</dbReference>
<dbReference type="InterPro" id="IPR052419">
    <property type="entry name" value="5_3-deoxyribonucleotidase-like"/>
</dbReference>
<organism evidence="3 4">
    <name type="scientific">Candidatus Lloydbacteria bacterium RIFCSPHIGHO2_02_FULL_51_22</name>
    <dbReference type="NCBI Taxonomy" id="1798663"/>
    <lineage>
        <taxon>Bacteria</taxon>
        <taxon>Candidatus Lloydiibacteriota</taxon>
    </lineage>
</organism>
<dbReference type="InterPro" id="IPR010708">
    <property type="entry name" value="5'(3')-deoxyribonucleotidase"/>
</dbReference>
<evidence type="ECO:0000256" key="2">
    <source>
        <dbReference type="PIRSR" id="PIRSR610708-1"/>
    </source>
</evidence>
<sequence length="218" mass="25227">MYGVDRNSKRNLHFREDREVNMTRVIGLDFDDVLFDFNAGLCGFHNKRYGTSLVKEKITSYLLGDIWGCDLEESVRRINEFYRAPEHAATQPVAGAVEVVGELWRDNRLVVITSRPESVRRETLAWLERWFPFLVGNVHFATHFFHKEGSETKGEICRTLGVDIFVDDAPFHMEDISSVVSQVFLFDAPWNQGYTPTSPTIRRVRSWSEIRAFFASQT</sequence>
<evidence type="ECO:0000256" key="1">
    <source>
        <dbReference type="ARBA" id="ARBA00009589"/>
    </source>
</evidence>
<dbReference type="PANTHER" id="PTHR35134">
    <property type="entry name" value="NUCLEOTIDASE YQFW-RELATED"/>
    <property type="match status" value="1"/>
</dbReference>
<dbReference type="Pfam" id="PF06941">
    <property type="entry name" value="NT5C"/>
    <property type="match status" value="1"/>
</dbReference>
<comment type="similarity">
    <text evidence="1">Belongs to the 5'(3')-deoxyribonucleotidase family.</text>
</comment>
<name>A0A1G2D7D8_9BACT</name>
<evidence type="ECO:0000313" key="3">
    <source>
        <dbReference type="EMBL" id="OGZ09536.1"/>
    </source>
</evidence>
<dbReference type="EMBL" id="MHLN01000050">
    <property type="protein sequence ID" value="OGZ09536.1"/>
    <property type="molecule type" value="Genomic_DNA"/>
</dbReference>